<dbReference type="InterPro" id="IPR032183">
    <property type="entry name" value="PKD-like"/>
</dbReference>
<dbReference type="Proteomes" id="UP000664265">
    <property type="component" value="Unassembled WGS sequence"/>
</dbReference>
<dbReference type="Pfam" id="PF16407">
    <property type="entry name" value="PKD_2"/>
    <property type="match status" value="1"/>
</dbReference>
<evidence type="ECO:0000313" key="2">
    <source>
        <dbReference type="EMBL" id="MBO1363785.1"/>
    </source>
</evidence>
<keyword evidence="1" id="KW-0732">Signal</keyword>
<organism evidence="2 3">
    <name type="scientific">Prevotella illustrans</name>
    <dbReference type="NCBI Taxonomy" id="2800387"/>
    <lineage>
        <taxon>Bacteria</taxon>
        <taxon>Pseudomonadati</taxon>
        <taxon>Bacteroidota</taxon>
        <taxon>Bacteroidia</taxon>
        <taxon>Bacteroidales</taxon>
        <taxon>Prevotellaceae</taxon>
        <taxon>Prevotella</taxon>
    </lineage>
</organism>
<dbReference type="EMBL" id="JAERMS010000026">
    <property type="protein sequence ID" value="MBO1363785.1"/>
    <property type="molecule type" value="Genomic_DNA"/>
</dbReference>
<proteinExistence type="predicted"/>
<name>A0ABS3M6N8_9BACT</name>
<dbReference type="PROSITE" id="PS51257">
    <property type="entry name" value="PROKAR_LIPOPROTEIN"/>
    <property type="match status" value="1"/>
</dbReference>
<feature type="chain" id="PRO_5046738489" description="Bacteroidetes PKD-like domain-containing protein" evidence="1">
    <location>
        <begin position="21"/>
        <end position="498"/>
    </location>
</feature>
<sequence length="498" mass="55501">MKKLFLLVITVLGLTSCVHDDTNDNPTPLNEVTISGIQDEYDDVHIDKPLSIHPTLATSQNSDAQFSYFWIAYDNNTLFRADTLSHEKNLDIQVALAPGLHTLKFKVVDNLTGVYYEKEFKVNVVNAFTKGLMILCDKDGKAILDFMPDGQDEIITDVYGKVNGGETIGTKPKRVYFNKFEREVLNEVMVLCQDDRGGCFLDATTMRQSRTYGDFFMSPPEKVMPEAYYKSGMRHYLVNDGKLYDRAVNMGSPTVKPNMLVAGKTYRVADNANFNDDEELPSRAVVYDNENMCFYTIGSITTAFLTTATKTSGLTYMPGGFFNPDKVGMKCLYANISVRSETGANQFMGVFEEAGGRRHLLKCGIGFWVEGANPETYFSDLGDDVLTVEKIADAAAFACSARFPGYMFYAGGGAIYLYNAENKTGMRVYDLGESVDINHMEFDYKSNTLLVAYRDKARATLPAGFAALEVGTDGGLRLRLVGRHDGLADRIVDFERKY</sequence>
<evidence type="ECO:0008006" key="4">
    <source>
        <dbReference type="Google" id="ProtNLM"/>
    </source>
</evidence>
<accession>A0ABS3M6N8</accession>
<gene>
    <name evidence="2" type="ORF">JHU38_08390</name>
</gene>
<comment type="caution">
    <text evidence="2">The sequence shown here is derived from an EMBL/GenBank/DDBJ whole genome shotgun (WGS) entry which is preliminary data.</text>
</comment>
<dbReference type="RefSeq" id="WP_107581880.1">
    <property type="nucleotide sequence ID" value="NZ_JAERMS010000026.1"/>
</dbReference>
<reference evidence="2 3" key="1">
    <citation type="submission" date="2021-01" db="EMBL/GenBank/DDBJ databases">
        <title>Prevotella A2931 sp. nov.</title>
        <authorList>
            <person name="Buhl M."/>
            <person name="Oberhettinger P."/>
        </authorList>
    </citation>
    <scope>NUCLEOTIDE SEQUENCE [LARGE SCALE GENOMIC DNA]</scope>
    <source>
        <strain evidence="2 3">A2931</strain>
    </source>
</reference>
<evidence type="ECO:0000256" key="1">
    <source>
        <dbReference type="SAM" id="SignalP"/>
    </source>
</evidence>
<protein>
    <recommendedName>
        <fullName evidence="4">Bacteroidetes PKD-like domain-containing protein</fullName>
    </recommendedName>
</protein>
<evidence type="ECO:0000313" key="3">
    <source>
        <dbReference type="Proteomes" id="UP000664265"/>
    </source>
</evidence>
<keyword evidence="3" id="KW-1185">Reference proteome</keyword>
<feature type="signal peptide" evidence="1">
    <location>
        <begin position="1"/>
        <end position="20"/>
    </location>
</feature>